<evidence type="ECO:0000256" key="2">
    <source>
        <dbReference type="SAM" id="SignalP"/>
    </source>
</evidence>
<dbReference type="Proteomes" id="UP000295733">
    <property type="component" value="Unassembled WGS sequence"/>
</dbReference>
<proteinExistence type="predicted"/>
<keyword evidence="4" id="KW-1185">Reference proteome</keyword>
<reference evidence="3 4" key="1">
    <citation type="submission" date="2019-03" db="EMBL/GenBank/DDBJ databases">
        <title>Genomic Encyclopedia of Type Strains, Phase IV (KMG-IV): sequencing the most valuable type-strain genomes for metagenomic binning, comparative biology and taxonomic classification.</title>
        <authorList>
            <person name="Goeker M."/>
        </authorList>
    </citation>
    <scope>NUCLEOTIDE SEQUENCE [LARGE SCALE GENOMIC DNA]</scope>
    <source>
        <strain evidence="3 4">DSM 2781</strain>
    </source>
</reference>
<protein>
    <submittedName>
        <fullName evidence="3">Uncharacterized protein</fullName>
    </submittedName>
</protein>
<feature type="compositionally biased region" description="Low complexity" evidence="1">
    <location>
        <begin position="108"/>
        <end position="140"/>
    </location>
</feature>
<comment type="caution">
    <text evidence="3">The sequence shown here is derived from an EMBL/GenBank/DDBJ whole genome shotgun (WGS) entry which is preliminary data.</text>
</comment>
<evidence type="ECO:0000256" key="1">
    <source>
        <dbReference type="SAM" id="MobiDB-lite"/>
    </source>
</evidence>
<evidence type="ECO:0000313" key="4">
    <source>
        <dbReference type="Proteomes" id="UP000295733"/>
    </source>
</evidence>
<dbReference type="EMBL" id="SLXL01000014">
    <property type="protein sequence ID" value="TCP21012.1"/>
    <property type="molecule type" value="Genomic_DNA"/>
</dbReference>
<keyword evidence="2" id="KW-0732">Signal</keyword>
<dbReference type="AlphaFoldDB" id="A0A4R2NID4"/>
<name>A0A4R2NID4_RHOAD</name>
<dbReference type="RefSeq" id="WP_132605310.1">
    <property type="nucleotide sequence ID" value="NZ_NRRP01000016.1"/>
</dbReference>
<sequence>MGFVRSAIALALAVGVTVSAAHAQALRKDDGPAEYPPASFQGRQFVDSQGCVYIRAGYAGQVSWVPRVGRDRKVLCGFSPTFAKAATRPAPAQVRQPQAPVRVARPAPTAQAPRAVQPSQPEAPVRVVRRTTTAPQAAPKPTAPKRVVRTAPAVKPRQPACPGASALSARYINDGSKYPVRCGPQEIDPTAGSVTVRPGSRAGSSPATVPLRPAPLTVPEGYERVWEDGRLNPHRGRRTARGELQMAQIWTDEVPRRLIQVPMSDPRVIHVSTQGKSR</sequence>
<feature type="chain" id="PRO_5020453948" evidence="2">
    <location>
        <begin position="24"/>
        <end position="278"/>
    </location>
</feature>
<accession>A0A4R2NID4</accession>
<feature type="region of interest" description="Disordered" evidence="1">
    <location>
        <begin position="183"/>
        <end position="215"/>
    </location>
</feature>
<dbReference type="OrthoDB" id="7843142at2"/>
<evidence type="ECO:0000313" key="3">
    <source>
        <dbReference type="EMBL" id="TCP21012.1"/>
    </source>
</evidence>
<gene>
    <name evidence="3" type="ORF">EV656_11430</name>
</gene>
<feature type="region of interest" description="Disordered" evidence="1">
    <location>
        <begin position="108"/>
        <end position="162"/>
    </location>
</feature>
<feature type="signal peptide" evidence="2">
    <location>
        <begin position="1"/>
        <end position="23"/>
    </location>
</feature>
<organism evidence="3 4">
    <name type="scientific">Rhodovulum adriaticum</name>
    <name type="common">Rhodopseudomonas adriatica</name>
    <dbReference type="NCBI Taxonomy" id="35804"/>
    <lineage>
        <taxon>Bacteria</taxon>
        <taxon>Pseudomonadati</taxon>
        <taxon>Pseudomonadota</taxon>
        <taxon>Alphaproteobacteria</taxon>
        <taxon>Rhodobacterales</taxon>
        <taxon>Paracoccaceae</taxon>
        <taxon>Rhodovulum</taxon>
    </lineage>
</organism>